<organism evidence="12 13">
    <name type="scientific">Blautia intestinihominis</name>
    <dbReference type="NCBI Taxonomy" id="3133152"/>
    <lineage>
        <taxon>Bacteria</taxon>
        <taxon>Bacillati</taxon>
        <taxon>Bacillota</taxon>
        <taxon>Clostridia</taxon>
        <taxon>Lachnospirales</taxon>
        <taxon>Lachnospiraceae</taxon>
        <taxon>Blautia</taxon>
    </lineage>
</organism>
<evidence type="ECO:0000256" key="9">
    <source>
        <dbReference type="SAM" id="Coils"/>
    </source>
</evidence>
<comment type="caution">
    <text evidence="12">The sequence shown here is derived from an EMBL/GenBank/DDBJ whole genome shotgun (WGS) entry which is preliminary data.</text>
</comment>
<dbReference type="EC" id="3.1.13.1" evidence="8"/>
<proteinExistence type="inferred from homology"/>
<dbReference type="PANTHER" id="PTHR23355">
    <property type="entry name" value="RIBONUCLEASE"/>
    <property type="match status" value="1"/>
</dbReference>
<dbReference type="HAMAP" id="MF_01895">
    <property type="entry name" value="RNase_R"/>
    <property type="match status" value="1"/>
</dbReference>
<dbReference type="NCBIfam" id="TIGR00358">
    <property type="entry name" value="3_prime_RNase"/>
    <property type="match status" value="1"/>
</dbReference>
<dbReference type="Gene3D" id="2.40.50.140">
    <property type="entry name" value="Nucleic acid-binding proteins"/>
    <property type="match status" value="3"/>
</dbReference>
<comment type="subcellular location">
    <subcellularLocation>
        <location evidence="2 8">Cytoplasm</location>
    </subcellularLocation>
</comment>
<dbReference type="InterPro" id="IPR013223">
    <property type="entry name" value="RNase_B_OB_dom"/>
</dbReference>
<comment type="function">
    <text evidence="8">3'-5' exoribonuclease that releases 5'-nucleoside monophosphates and is involved in maturation of structured RNAs.</text>
</comment>
<dbReference type="CDD" id="cd04471">
    <property type="entry name" value="S1_RNase_R"/>
    <property type="match status" value="1"/>
</dbReference>
<dbReference type="InterPro" id="IPR003029">
    <property type="entry name" value="S1_domain"/>
</dbReference>
<sequence>MSRKKNWEKKKKFSKGKQIKKDKFKLKKRDLREFEKQGLIKEGTFIGNQKGFGFVELEDEEDDIFIPANSVGTAMHQDKVRVLVKKKSGSGKRQEGTVVEILERGTTEVVGTFQRERDYGFVLCDNQKYAKDIYIAAKNSKGVRDGDKVVAEIIDYGDERHKPEGRIKEDMGSINAPGTDILAIVKSFNIPSEFPPKVITQAGRVPDHVLDADRDGRMDLTHLQTVTIDGEDAKDLDDAISLTKEGDIYHLGVHIADVSNYVQGGSALDKEALKRGTSVYLADRVIPMLPERLSNGICSLNQGEDRLTLSCLMDIDKNGQVIDHKIAETIIRVDRRMSYTQVRCILEDGDTETSLEYADFVPMFFLMKELSELLRSRRHHRGSIDFDFPESKITLNGAGRAIDVQAYEANVATEIIEDFMLMANETVAKEYCQGEYPFVYRTHETPDPERVESLLTLLRNQGISVQKAGEEITPKEIQEIIESIQGLPNETMISRLTLRTMKQAKYTTQCSGHFGLAAKYYCHFTSPIRRYPDLQIHRIIRDNIRGRLQREGKTEHYREILEHVAQQSSACERRAQEAERESDRLKKAEYMSYHLGEEFEGIISGVTAYGFYVELPNTVEGLVHVTSLRDDYYSYNEETYELSGELSHKVYHLGQKVRVRVADADALKRTVDFTVVE</sequence>
<name>A0ABV1AKD5_9FIRM</name>
<dbReference type="InterPro" id="IPR011805">
    <property type="entry name" value="RNase_R"/>
</dbReference>
<dbReference type="SUPFAM" id="SSF50249">
    <property type="entry name" value="Nucleic acid-binding proteins"/>
    <property type="match status" value="4"/>
</dbReference>
<keyword evidence="6 8" id="KW-0269">Exonuclease</keyword>
<dbReference type="RefSeq" id="WP_118251403.1">
    <property type="nucleotide sequence ID" value="NZ_JBBMEI010000017.1"/>
</dbReference>
<dbReference type="InterPro" id="IPR012340">
    <property type="entry name" value="NA-bd_OB-fold"/>
</dbReference>
<keyword evidence="4 8" id="KW-0540">Nuclease</keyword>
<dbReference type="SMART" id="SM00955">
    <property type="entry name" value="RNB"/>
    <property type="match status" value="1"/>
</dbReference>
<evidence type="ECO:0000256" key="10">
    <source>
        <dbReference type="SAM" id="MobiDB-lite"/>
    </source>
</evidence>
<keyword evidence="5 8" id="KW-0378">Hydrolase</keyword>
<feature type="domain" description="S1 motif" evidence="11">
    <location>
        <begin position="596"/>
        <end position="676"/>
    </location>
</feature>
<dbReference type="InterPro" id="IPR011129">
    <property type="entry name" value="CSD"/>
</dbReference>
<evidence type="ECO:0000256" key="5">
    <source>
        <dbReference type="ARBA" id="ARBA00022801"/>
    </source>
</evidence>
<keyword evidence="7 8" id="KW-0694">RNA-binding</keyword>
<dbReference type="Pfam" id="PF00773">
    <property type="entry name" value="RNB"/>
    <property type="match status" value="1"/>
</dbReference>
<evidence type="ECO:0000313" key="12">
    <source>
        <dbReference type="EMBL" id="MEQ2358108.1"/>
    </source>
</evidence>
<feature type="coiled-coil region" evidence="9">
    <location>
        <begin position="561"/>
        <end position="588"/>
    </location>
</feature>
<evidence type="ECO:0000256" key="4">
    <source>
        <dbReference type="ARBA" id="ARBA00022722"/>
    </source>
</evidence>
<dbReference type="EMBL" id="JBBMEI010000017">
    <property type="protein sequence ID" value="MEQ2358108.1"/>
    <property type="molecule type" value="Genomic_DNA"/>
</dbReference>
<gene>
    <name evidence="8 12" type="primary">rnr</name>
    <name evidence="12" type="ORF">WMO75_07145</name>
</gene>
<comment type="catalytic activity">
    <reaction evidence="1 8">
        <text>Exonucleolytic cleavage in the 3'- to 5'-direction to yield nucleoside 5'-phosphates.</text>
        <dbReference type="EC" id="3.1.13.1"/>
    </reaction>
</comment>
<dbReference type="InterPro" id="IPR050180">
    <property type="entry name" value="RNR_Ribonuclease"/>
</dbReference>
<dbReference type="Proteomes" id="UP001446032">
    <property type="component" value="Unassembled WGS sequence"/>
</dbReference>
<evidence type="ECO:0000256" key="2">
    <source>
        <dbReference type="ARBA" id="ARBA00004496"/>
    </source>
</evidence>
<dbReference type="InterPro" id="IPR004476">
    <property type="entry name" value="RNase_II/RNase_R"/>
</dbReference>
<dbReference type="Pfam" id="PF08206">
    <property type="entry name" value="OB_RNB"/>
    <property type="match status" value="1"/>
</dbReference>
<dbReference type="NCBIfam" id="TIGR02063">
    <property type="entry name" value="RNase_R"/>
    <property type="match status" value="1"/>
</dbReference>
<accession>A0ABV1AKD5</accession>
<comment type="similarity">
    <text evidence="8">Belongs to the RNR ribonuclease family. RNase R subfamily.</text>
</comment>
<dbReference type="GO" id="GO:0008859">
    <property type="term" value="F:exoribonuclease II activity"/>
    <property type="evidence" value="ECO:0007669"/>
    <property type="project" value="UniProtKB-EC"/>
</dbReference>
<reference evidence="12 13" key="1">
    <citation type="submission" date="2024-03" db="EMBL/GenBank/DDBJ databases">
        <title>Human intestinal bacterial collection.</title>
        <authorList>
            <person name="Pauvert C."/>
            <person name="Hitch T.C.A."/>
            <person name="Clavel T."/>
        </authorList>
    </citation>
    <scope>NUCLEOTIDE SEQUENCE [LARGE SCALE GENOMIC DNA]</scope>
    <source>
        <strain evidence="12 13">CLA-AA-H95</strain>
    </source>
</reference>
<dbReference type="Pfam" id="PF00575">
    <property type="entry name" value="S1"/>
    <property type="match status" value="1"/>
</dbReference>
<dbReference type="PANTHER" id="PTHR23355:SF9">
    <property type="entry name" value="DIS3-LIKE EXONUCLEASE 2"/>
    <property type="match status" value="1"/>
</dbReference>
<keyword evidence="13" id="KW-1185">Reference proteome</keyword>
<dbReference type="PROSITE" id="PS50126">
    <property type="entry name" value="S1"/>
    <property type="match status" value="1"/>
</dbReference>
<protein>
    <recommendedName>
        <fullName evidence="8">Ribonuclease R</fullName>
        <shortName evidence="8">RNase R</shortName>
        <ecNumber evidence="8">3.1.13.1</ecNumber>
    </recommendedName>
</protein>
<evidence type="ECO:0000256" key="6">
    <source>
        <dbReference type="ARBA" id="ARBA00022839"/>
    </source>
</evidence>
<evidence type="ECO:0000256" key="1">
    <source>
        <dbReference type="ARBA" id="ARBA00001849"/>
    </source>
</evidence>
<evidence type="ECO:0000259" key="11">
    <source>
        <dbReference type="PROSITE" id="PS50126"/>
    </source>
</evidence>
<dbReference type="Pfam" id="PF17876">
    <property type="entry name" value="CSD2"/>
    <property type="match status" value="1"/>
</dbReference>
<evidence type="ECO:0000256" key="8">
    <source>
        <dbReference type="HAMAP-Rule" id="MF_01895"/>
    </source>
</evidence>
<dbReference type="InterPro" id="IPR001900">
    <property type="entry name" value="RNase_II/R"/>
</dbReference>
<dbReference type="InterPro" id="IPR040476">
    <property type="entry name" value="CSD2"/>
</dbReference>
<keyword evidence="9" id="KW-0175">Coiled coil</keyword>
<evidence type="ECO:0000313" key="13">
    <source>
        <dbReference type="Proteomes" id="UP001446032"/>
    </source>
</evidence>
<evidence type="ECO:0000256" key="3">
    <source>
        <dbReference type="ARBA" id="ARBA00022490"/>
    </source>
</evidence>
<dbReference type="SMART" id="SM00316">
    <property type="entry name" value="S1"/>
    <property type="match status" value="1"/>
</dbReference>
<keyword evidence="3 8" id="KW-0963">Cytoplasm</keyword>
<dbReference type="SMART" id="SM00357">
    <property type="entry name" value="CSP"/>
    <property type="match status" value="2"/>
</dbReference>
<feature type="region of interest" description="Disordered" evidence="10">
    <location>
        <begin position="1"/>
        <end position="20"/>
    </location>
</feature>
<evidence type="ECO:0000256" key="7">
    <source>
        <dbReference type="ARBA" id="ARBA00022884"/>
    </source>
</evidence>